<dbReference type="EMBL" id="LC735414">
    <property type="protein sequence ID" value="BDT39471.1"/>
    <property type="molecule type" value="Genomic_DNA"/>
</dbReference>
<dbReference type="Gene3D" id="3.10.290.30">
    <property type="entry name" value="MM3350-like"/>
    <property type="match status" value="1"/>
</dbReference>
<keyword evidence="3" id="KW-1185">Reference proteome</keyword>
<sequence length="300" mass="32943">METVHQLRVSMPDIEPVVWRRIHVHSRTPLSGLHAVIQVAMGWDDAHLYEFGAQWETYGHNGHEPSAHTVAEVLPEVGSGAGYVYDFGDHWTHHIIVEKIHRPAPSTCYPRCSAGRRACPPEDCGGPLGYERTLRAIRARKGPRYRELREWGLHRYDPARFDRDEVNRGLSDPGSIGYPEPAPWQRAVVDLSGYRYPGESATAGQDVDHPQAGAAVKPDLPGPAAEVVKTLTTPESPPGVTDAVDSVLDALDQVEKARALLGASLRAEQARTGASANELAERVRGAMSRPLVLKALRRSD</sequence>
<geneLocation type="plasmid" evidence="2 3">
    <name>pYSPA8-1</name>
</geneLocation>
<dbReference type="PANTHER" id="PTHR41878">
    <property type="entry name" value="LEXA REPRESSOR-RELATED"/>
    <property type="match status" value="1"/>
</dbReference>
<gene>
    <name evidence="2" type="ORF">SYYSPA8_36765</name>
</gene>
<proteinExistence type="predicted"/>
<evidence type="ECO:0000313" key="3">
    <source>
        <dbReference type="Proteomes" id="UP001291653"/>
    </source>
</evidence>
<dbReference type="InterPro" id="IPR024047">
    <property type="entry name" value="MM3350-like_sf"/>
</dbReference>
<dbReference type="AlphaFoldDB" id="A0AA86IZ05"/>
<feature type="domain" description="Plasmid pRiA4b Orf3-like" evidence="1">
    <location>
        <begin position="4"/>
        <end position="165"/>
    </location>
</feature>
<dbReference type="Pfam" id="PF07929">
    <property type="entry name" value="PRiA4_ORF3"/>
    <property type="match status" value="1"/>
</dbReference>
<evidence type="ECO:0000313" key="2">
    <source>
        <dbReference type="EMBL" id="BDT39471.1"/>
    </source>
</evidence>
<dbReference type="SUPFAM" id="SSF159941">
    <property type="entry name" value="MM3350-like"/>
    <property type="match status" value="1"/>
</dbReference>
<dbReference type="RefSeq" id="WP_323451954.1">
    <property type="nucleotide sequence ID" value="NZ_LC735414.1"/>
</dbReference>
<dbReference type="Proteomes" id="UP001291653">
    <property type="component" value="Plasmid pYSPA8-1"/>
</dbReference>
<evidence type="ECO:0000259" key="1">
    <source>
        <dbReference type="Pfam" id="PF07929"/>
    </source>
</evidence>
<keyword evidence="2" id="KW-0614">Plasmid</keyword>
<reference evidence="2 3" key="1">
    <citation type="submission" date="2022-10" db="EMBL/GenBank/DDBJ databases">
        <title>Draft genome sequence of Streptomyces sp. YSPA8.</title>
        <authorList>
            <person name="Moriuchi R."/>
            <person name="Dohra H."/>
            <person name="Yamamura H."/>
            <person name="Kodani S."/>
        </authorList>
    </citation>
    <scope>NUCLEOTIDE SEQUENCE [LARGE SCALE GENOMIC DNA]</scope>
    <source>
        <strain evidence="2 3">YSPA8</strain>
        <plasmid evidence="2 3">pYSPA8-1</plasmid>
    </source>
</reference>
<organism evidence="2 3">
    <name type="scientific">Streptomyces yaizuensis</name>
    <dbReference type="NCBI Taxonomy" id="2989713"/>
    <lineage>
        <taxon>Bacteria</taxon>
        <taxon>Bacillati</taxon>
        <taxon>Actinomycetota</taxon>
        <taxon>Actinomycetes</taxon>
        <taxon>Kitasatosporales</taxon>
        <taxon>Streptomycetaceae</taxon>
        <taxon>Streptomyces</taxon>
    </lineage>
</organism>
<name>A0AA86IZ05_9ACTN</name>
<dbReference type="InterPro" id="IPR012912">
    <property type="entry name" value="Plasmid_pRiA4b_Orf3-like"/>
</dbReference>
<protein>
    <submittedName>
        <fullName evidence="2">Plasmid pRiA4b ORF-3 family protein</fullName>
    </submittedName>
</protein>
<accession>A0AA86IZ05</accession>
<dbReference type="PANTHER" id="PTHR41878:SF1">
    <property type="entry name" value="TNPR PROTEIN"/>
    <property type="match status" value="1"/>
</dbReference>